<evidence type="ECO:0000259" key="6">
    <source>
        <dbReference type="PROSITE" id="PS51918"/>
    </source>
</evidence>
<keyword evidence="3" id="KW-0479">Metal-binding</keyword>
<dbReference type="SFLD" id="SFLDG01067">
    <property type="entry name" value="SPASM/twitch_domain_containing"/>
    <property type="match status" value="1"/>
</dbReference>
<dbReference type="SUPFAM" id="SSF102114">
    <property type="entry name" value="Radical SAM enzymes"/>
    <property type="match status" value="1"/>
</dbReference>
<dbReference type="CDD" id="cd21109">
    <property type="entry name" value="SPASM"/>
    <property type="match status" value="1"/>
</dbReference>
<dbReference type="GO" id="GO:0003824">
    <property type="term" value="F:catalytic activity"/>
    <property type="evidence" value="ECO:0007669"/>
    <property type="project" value="InterPro"/>
</dbReference>
<keyword evidence="4" id="KW-0408">Iron</keyword>
<dbReference type="InterPro" id="IPR007197">
    <property type="entry name" value="rSAM"/>
</dbReference>
<protein>
    <submittedName>
        <fullName evidence="7">Putative oxidoreductase</fullName>
    </submittedName>
</protein>
<evidence type="ECO:0000256" key="4">
    <source>
        <dbReference type="ARBA" id="ARBA00023004"/>
    </source>
</evidence>
<reference evidence="7 8" key="1">
    <citation type="journal article" date="2013" name="Environ. Microbiol.">
        <title>Complete genome, catabolic sub-proteomes and key-metabolites of Desulfobacula toluolica Tol2, a marine, aromatic compound-degrading, sulfate-reducing bacterium.</title>
        <authorList>
            <person name="Wohlbrand L."/>
            <person name="Jacob J.H."/>
            <person name="Kube M."/>
            <person name="Mussmann M."/>
            <person name="Jarling R."/>
            <person name="Beck A."/>
            <person name="Amann R."/>
            <person name="Wilkes H."/>
            <person name="Reinhardt R."/>
            <person name="Rabus R."/>
        </authorList>
    </citation>
    <scope>NUCLEOTIDE SEQUENCE [LARGE SCALE GENOMIC DNA]</scope>
    <source>
        <strain evidence="8">DSM 7467 / Tol2</strain>
    </source>
</reference>
<organism evidence="7 8">
    <name type="scientific">Desulfobacula toluolica (strain DSM 7467 / Tol2)</name>
    <dbReference type="NCBI Taxonomy" id="651182"/>
    <lineage>
        <taxon>Bacteria</taxon>
        <taxon>Pseudomonadati</taxon>
        <taxon>Thermodesulfobacteriota</taxon>
        <taxon>Desulfobacteria</taxon>
        <taxon>Desulfobacterales</taxon>
        <taxon>Desulfobacteraceae</taxon>
        <taxon>Desulfobacula</taxon>
    </lineage>
</organism>
<dbReference type="STRING" id="651182.TOL2_C35190"/>
<evidence type="ECO:0000313" key="8">
    <source>
        <dbReference type="Proteomes" id="UP000007347"/>
    </source>
</evidence>
<comment type="cofactor">
    <cofactor evidence="1">
        <name>[4Fe-4S] cluster</name>
        <dbReference type="ChEBI" id="CHEBI:49883"/>
    </cofactor>
</comment>
<feature type="domain" description="Radical SAM core" evidence="6">
    <location>
        <begin position="24"/>
        <end position="243"/>
    </location>
</feature>
<evidence type="ECO:0000256" key="1">
    <source>
        <dbReference type="ARBA" id="ARBA00001966"/>
    </source>
</evidence>
<dbReference type="PANTHER" id="PTHR11228:SF35">
    <property type="entry name" value="MOLYBDENUM COFACTOR BIOSYNTHESIS PROTEIN A-RELATED"/>
    <property type="match status" value="1"/>
</dbReference>
<keyword evidence="2" id="KW-0949">S-adenosyl-L-methionine</keyword>
<dbReference type="KEGG" id="dto:TOL2_C35190"/>
<gene>
    <name evidence="7" type="ordered locus">TOL2_C35190</name>
</gene>
<dbReference type="AlphaFoldDB" id="K0NJK0"/>
<keyword evidence="5" id="KW-0411">Iron-sulfur</keyword>
<dbReference type="SMART" id="SM00729">
    <property type="entry name" value="Elp3"/>
    <property type="match status" value="1"/>
</dbReference>
<keyword evidence="8" id="KW-1185">Reference proteome</keyword>
<evidence type="ECO:0000256" key="2">
    <source>
        <dbReference type="ARBA" id="ARBA00022691"/>
    </source>
</evidence>
<sequence length="355" mass="41395">MDKYNIDSHKLIYHVSRVNDWLNGEPIYPIYMEISPTGACNHRCSFCGLDFMKYSSRKIDISVLKKRLPEFGRLGLKSIMYAGEGEPFLHKDIAEMIMLSKESGIDAAVTSNGVLFKKKLAENILSYCSWIKFSINSGTPDTYAKIHGTKSEDFKTVIDNLCYAAEYREKHGIKCTLGVQILLLPEVESEIELLTKIVRDIGMDYLVVKPYSQHPQSITKKYKDIVYSKYDYLYGKLKEYDSDTFSVIVRLNTMRSWDKCYKNYEKCFGLPFWSYIDAGGNVWGCSVYLNDNRFFYGNIIDNSFQEIWESDRRKKSMNFVENELSVSKCRINCRMDNINKYLWELHHPNDHVNFI</sequence>
<dbReference type="InterPro" id="IPR023885">
    <property type="entry name" value="4Fe4S-binding_SPASM_dom"/>
</dbReference>
<accession>K0NJK0</accession>
<dbReference type="OrthoDB" id="9782387at2"/>
<dbReference type="SFLD" id="SFLDS00029">
    <property type="entry name" value="Radical_SAM"/>
    <property type="match status" value="1"/>
</dbReference>
<dbReference type="Gene3D" id="3.20.20.70">
    <property type="entry name" value="Aldolase class I"/>
    <property type="match status" value="1"/>
</dbReference>
<proteinExistence type="predicted"/>
<dbReference type="InterPro" id="IPR013785">
    <property type="entry name" value="Aldolase_TIM"/>
</dbReference>
<dbReference type="InterPro" id="IPR058240">
    <property type="entry name" value="rSAM_sf"/>
</dbReference>
<dbReference type="InterPro" id="IPR050377">
    <property type="entry name" value="Radical_SAM_PqqE_MftC-like"/>
</dbReference>
<dbReference type="GO" id="GO:0051536">
    <property type="term" value="F:iron-sulfur cluster binding"/>
    <property type="evidence" value="ECO:0007669"/>
    <property type="project" value="UniProtKB-KW"/>
</dbReference>
<name>K0NJK0_DESTT</name>
<dbReference type="PATRIC" id="fig|651182.5.peg.4141"/>
<evidence type="ECO:0000256" key="5">
    <source>
        <dbReference type="ARBA" id="ARBA00023014"/>
    </source>
</evidence>
<dbReference type="Pfam" id="PF13186">
    <property type="entry name" value="SPASM"/>
    <property type="match status" value="1"/>
</dbReference>
<dbReference type="HOGENOM" id="CLU_009273_1_0_7"/>
<dbReference type="InterPro" id="IPR006638">
    <property type="entry name" value="Elp3/MiaA/NifB-like_rSAM"/>
</dbReference>
<dbReference type="Proteomes" id="UP000007347">
    <property type="component" value="Chromosome"/>
</dbReference>
<dbReference type="PROSITE" id="PS51918">
    <property type="entry name" value="RADICAL_SAM"/>
    <property type="match status" value="1"/>
</dbReference>
<dbReference type="Pfam" id="PF04055">
    <property type="entry name" value="Radical_SAM"/>
    <property type="match status" value="1"/>
</dbReference>
<dbReference type="GO" id="GO:0046872">
    <property type="term" value="F:metal ion binding"/>
    <property type="evidence" value="ECO:0007669"/>
    <property type="project" value="UniProtKB-KW"/>
</dbReference>
<evidence type="ECO:0000256" key="3">
    <source>
        <dbReference type="ARBA" id="ARBA00022723"/>
    </source>
</evidence>
<dbReference type="PANTHER" id="PTHR11228">
    <property type="entry name" value="RADICAL SAM DOMAIN PROTEIN"/>
    <property type="match status" value="1"/>
</dbReference>
<dbReference type="CDD" id="cd01335">
    <property type="entry name" value="Radical_SAM"/>
    <property type="match status" value="1"/>
</dbReference>
<dbReference type="EMBL" id="FO203503">
    <property type="protein sequence ID" value="CCK81676.1"/>
    <property type="molecule type" value="Genomic_DNA"/>
</dbReference>
<evidence type="ECO:0000313" key="7">
    <source>
        <dbReference type="EMBL" id="CCK81676.1"/>
    </source>
</evidence>